<dbReference type="GO" id="GO:0016787">
    <property type="term" value="F:hydrolase activity"/>
    <property type="evidence" value="ECO:0007669"/>
    <property type="project" value="UniProtKB-KW"/>
</dbReference>
<comment type="similarity">
    <text evidence="3">Belongs to the Nudix hydrolase family.</text>
</comment>
<accession>A0A3A1UYL5</accession>
<organism evidence="5 6">
    <name type="scientific">Paenibacillus nanensis</name>
    <dbReference type="NCBI Taxonomy" id="393251"/>
    <lineage>
        <taxon>Bacteria</taxon>
        <taxon>Bacillati</taxon>
        <taxon>Bacillota</taxon>
        <taxon>Bacilli</taxon>
        <taxon>Bacillales</taxon>
        <taxon>Paenibacillaceae</taxon>
        <taxon>Paenibacillus</taxon>
    </lineage>
</organism>
<comment type="caution">
    <text evidence="5">The sequence shown here is derived from an EMBL/GenBank/DDBJ whole genome shotgun (WGS) entry which is preliminary data.</text>
</comment>
<dbReference type="EMBL" id="QXQA01000010">
    <property type="protein sequence ID" value="RIX51433.1"/>
    <property type="molecule type" value="Genomic_DNA"/>
</dbReference>
<dbReference type="SUPFAM" id="SSF55811">
    <property type="entry name" value="Nudix"/>
    <property type="match status" value="1"/>
</dbReference>
<keyword evidence="2 3" id="KW-0378">Hydrolase</keyword>
<gene>
    <name evidence="5" type="ORF">D3P08_16070</name>
</gene>
<dbReference type="PRINTS" id="PR00502">
    <property type="entry name" value="NUDIXFAMILY"/>
</dbReference>
<dbReference type="RefSeq" id="WP_119600726.1">
    <property type="nucleotide sequence ID" value="NZ_QXQA01000010.1"/>
</dbReference>
<dbReference type="InterPro" id="IPR000086">
    <property type="entry name" value="NUDIX_hydrolase_dom"/>
</dbReference>
<dbReference type="Pfam" id="PF00293">
    <property type="entry name" value="NUDIX"/>
    <property type="match status" value="1"/>
</dbReference>
<dbReference type="InterPro" id="IPR020476">
    <property type="entry name" value="Nudix_hydrolase"/>
</dbReference>
<dbReference type="Gene3D" id="3.90.79.10">
    <property type="entry name" value="Nucleoside Triphosphate Pyrophosphohydrolase"/>
    <property type="match status" value="1"/>
</dbReference>
<dbReference type="InterPro" id="IPR015797">
    <property type="entry name" value="NUDIX_hydrolase-like_dom_sf"/>
</dbReference>
<evidence type="ECO:0000256" key="2">
    <source>
        <dbReference type="ARBA" id="ARBA00022801"/>
    </source>
</evidence>
<dbReference type="Proteomes" id="UP000266482">
    <property type="component" value="Unassembled WGS sequence"/>
</dbReference>
<evidence type="ECO:0000313" key="6">
    <source>
        <dbReference type="Proteomes" id="UP000266482"/>
    </source>
</evidence>
<name>A0A3A1UYL5_9BACL</name>
<evidence type="ECO:0000256" key="3">
    <source>
        <dbReference type="RuleBase" id="RU003476"/>
    </source>
</evidence>
<feature type="domain" description="Nudix hydrolase" evidence="4">
    <location>
        <begin position="28"/>
        <end position="156"/>
    </location>
</feature>
<sequence length="156" mass="18025">MAIITDSKGNIFLEFMKIEYDKLSTITLDAPLTHALIVVKCQEKYLFLHNKWRKNWELPGGIIEPGENAQQCIIRELFEETNQNIDTVVFKGLMKFRLRPSFHGPERTEYGALFKGELCKLDDFIENDEASSIILWDGISEIGDIAEIDRKLIEFV</sequence>
<dbReference type="AlphaFoldDB" id="A0A3A1UYL5"/>
<comment type="cofactor">
    <cofactor evidence="1">
        <name>Mg(2+)</name>
        <dbReference type="ChEBI" id="CHEBI:18420"/>
    </cofactor>
</comment>
<proteinExistence type="inferred from homology"/>
<dbReference type="PROSITE" id="PS00893">
    <property type="entry name" value="NUDIX_BOX"/>
    <property type="match status" value="1"/>
</dbReference>
<evidence type="ECO:0000259" key="4">
    <source>
        <dbReference type="PROSITE" id="PS51462"/>
    </source>
</evidence>
<dbReference type="PANTHER" id="PTHR43046">
    <property type="entry name" value="GDP-MANNOSE MANNOSYL HYDROLASE"/>
    <property type="match status" value="1"/>
</dbReference>
<evidence type="ECO:0000256" key="1">
    <source>
        <dbReference type="ARBA" id="ARBA00001946"/>
    </source>
</evidence>
<reference evidence="5 6" key="1">
    <citation type="submission" date="2018-09" db="EMBL/GenBank/DDBJ databases">
        <title>Paenibacillus aracenensis nov. sp. isolated from a cave in southern Spain.</title>
        <authorList>
            <person name="Jurado V."/>
            <person name="Gutierrez-Patricio S."/>
            <person name="Gonzalez-Pimentel J.L."/>
            <person name="Miller A.Z."/>
            <person name="Laiz L."/>
            <person name="Saiz-Jimenez C."/>
        </authorList>
    </citation>
    <scope>NUCLEOTIDE SEQUENCE [LARGE SCALE GENOMIC DNA]</scope>
    <source>
        <strain evidence="5 6">DSM 22867</strain>
    </source>
</reference>
<dbReference type="OrthoDB" id="9131041at2"/>
<dbReference type="PANTHER" id="PTHR43046:SF2">
    <property type="entry name" value="8-OXO-DGTP DIPHOSPHATASE-RELATED"/>
    <property type="match status" value="1"/>
</dbReference>
<evidence type="ECO:0000313" key="5">
    <source>
        <dbReference type="EMBL" id="RIX51433.1"/>
    </source>
</evidence>
<protein>
    <submittedName>
        <fullName evidence="5">NUDIX domain-containing protein</fullName>
    </submittedName>
</protein>
<dbReference type="InterPro" id="IPR020084">
    <property type="entry name" value="NUDIX_hydrolase_CS"/>
</dbReference>
<keyword evidence="6" id="KW-1185">Reference proteome</keyword>
<dbReference type="PROSITE" id="PS51462">
    <property type="entry name" value="NUDIX"/>
    <property type="match status" value="1"/>
</dbReference>